<dbReference type="GeneID" id="34593890"/>
<accession>A0A178C8S2</accession>
<proteinExistence type="predicted"/>
<comment type="caution">
    <text evidence="1">The sequence shown here is derived from an EMBL/GenBank/DDBJ whole genome shotgun (WGS) entry which is preliminary data.</text>
</comment>
<dbReference type="EMBL" id="LVCJ01000113">
    <property type="protein sequence ID" value="OAL25392.1"/>
    <property type="molecule type" value="Genomic_DNA"/>
</dbReference>
<sequence>MTATTPAPTSPPTLNHVLNLTLTTTAVLDAGATPRGRISWVETPSGELTTPTGEKIATVIPGGGDYFTRHVDDLTIEVDLRVIAQTEPDPTTGSTTLFRFHGVGYDRLAGPVMSALDGTVAPAPDTDADAATAAAGPLANEEAEMPSPLYGSEVLWCNTSSREYWWMNFAVLVAKVALILGPAGVERVEYAIYQVVV</sequence>
<evidence type="ECO:0000313" key="2">
    <source>
        <dbReference type="Proteomes" id="UP000185904"/>
    </source>
</evidence>
<protein>
    <submittedName>
        <fullName evidence="1">Uncharacterized protein</fullName>
    </submittedName>
</protein>
<organism evidence="1 2">
    <name type="scientific">Fonsecaea nubica</name>
    <dbReference type="NCBI Taxonomy" id="856822"/>
    <lineage>
        <taxon>Eukaryota</taxon>
        <taxon>Fungi</taxon>
        <taxon>Dikarya</taxon>
        <taxon>Ascomycota</taxon>
        <taxon>Pezizomycotina</taxon>
        <taxon>Eurotiomycetes</taxon>
        <taxon>Chaetothyriomycetidae</taxon>
        <taxon>Chaetothyriales</taxon>
        <taxon>Herpotrichiellaceae</taxon>
        <taxon>Fonsecaea</taxon>
    </lineage>
</organism>
<reference evidence="1 2" key="1">
    <citation type="submission" date="2016-03" db="EMBL/GenBank/DDBJ databases">
        <title>The draft genome sequence of Fonsecaea nubica causative agent of cutaneous subcutaneous infection in human host.</title>
        <authorList>
            <person name="Costa F."/>
            <person name="Sybren D.H."/>
            <person name="Raittz R.T."/>
            <person name="Weiss V.A."/>
            <person name="Leao A.C."/>
            <person name="Gomes R."/>
            <person name="De Souza E.M."/>
            <person name="Pedrosa F.O."/>
            <person name="Steffens M.B."/>
            <person name="Bombassaro A."/>
            <person name="Tadra-Sfeir M.Z."/>
            <person name="Moreno L.F."/>
            <person name="Najafzadeh M.J."/>
            <person name="Felipe M.S."/>
            <person name="Teixeira M."/>
            <person name="Sun J."/>
            <person name="Xi L."/>
            <person name="Castro M.A."/>
            <person name="Vicente V.A."/>
        </authorList>
    </citation>
    <scope>NUCLEOTIDE SEQUENCE [LARGE SCALE GENOMIC DNA]</scope>
    <source>
        <strain evidence="1 2">CBS 269.64</strain>
    </source>
</reference>
<evidence type="ECO:0000313" key="1">
    <source>
        <dbReference type="EMBL" id="OAL25392.1"/>
    </source>
</evidence>
<dbReference type="Gene3D" id="2.40.160.20">
    <property type="match status" value="1"/>
</dbReference>
<dbReference type="AlphaFoldDB" id="A0A178C8S2"/>
<dbReference type="Proteomes" id="UP000185904">
    <property type="component" value="Unassembled WGS sequence"/>
</dbReference>
<name>A0A178C8S2_9EURO</name>
<dbReference type="RefSeq" id="XP_022495266.1">
    <property type="nucleotide sequence ID" value="XM_022648759.1"/>
</dbReference>
<keyword evidence="2" id="KW-1185">Reference proteome</keyword>
<dbReference type="Pfam" id="PF11578">
    <property type="entry name" value="DUF3237"/>
    <property type="match status" value="1"/>
</dbReference>
<gene>
    <name evidence="1" type="ORF">AYO20_10502</name>
</gene>
<dbReference type="OrthoDB" id="4143643at2759"/>